<dbReference type="Gene3D" id="2.170.130.10">
    <property type="entry name" value="TonB-dependent receptor, plug domain"/>
    <property type="match status" value="1"/>
</dbReference>
<feature type="domain" description="TonB-dependent receptor plug" evidence="9">
    <location>
        <begin position="116"/>
        <end position="244"/>
    </location>
</feature>
<name>A0A7X8SKI9_9BACT</name>
<evidence type="ECO:0000313" key="11">
    <source>
        <dbReference type="Proteomes" id="UP000585050"/>
    </source>
</evidence>
<dbReference type="RefSeq" id="WP_168882568.1">
    <property type="nucleotide sequence ID" value="NZ_JABAIL010000003.1"/>
</dbReference>
<dbReference type="SUPFAM" id="SSF49464">
    <property type="entry name" value="Carboxypeptidase regulatory domain-like"/>
    <property type="match status" value="1"/>
</dbReference>
<evidence type="ECO:0000259" key="9">
    <source>
        <dbReference type="Pfam" id="PF07715"/>
    </source>
</evidence>
<keyword evidence="11" id="KW-1185">Reference proteome</keyword>
<dbReference type="SUPFAM" id="SSF56935">
    <property type="entry name" value="Porins"/>
    <property type="match status" value="1"/>
</dbReference>
<evidence type="ECO:0000256" key="2">
    <source>
        <dbReference type="ARBA" id="ARBA00022448"/>
    </source>
</evidence>
<dbReference type="InterPro" id="IPR012910">
    <property type="entry name" value="Plug_dom"/>
</dbReference>
<sequence length="1059" mass="116514">MNTNLFTILTAFLCFVSMSITAQDEFTLKGVVKDANNESLPGVSVIVKGTNSGGITNFNGEFSLQAKSGDTLVCSFIGMKTKEVAVNNESFITVTLQENVEQLEEVVVTGYGEMRKRDLTGSLTQIDESTDVKTQFSTVDGLLQGRSAGVQVIGNDGSAGGATSVKIRGTNSLRGNNEPLYVVDGVIVSTAGEGMSSPFEGGEGYAMGAQNGLAGINPRDIESMEVLKDASATAIYGSRGANGVILITTKKGEKGTEKVTAYANTSISQFQREIDVLDGHEYAAFINEIKLQQGTRPMYNIDPVTKEVSSFNNGDVFKSVNWQDEVYQQAVSYNAGATLSGGSKKSNYYIAANYRNNQGLQSIASVNGGDLRINYSRNVSDKFNFNIKSSLYYSSGSYSQSGLSAGGNASIVTQAIMSRPLEGGSLADGDTENEDTNNTPLTRMLSTDDLTEELRSQLSLNMKYKFNKYLTYNLRAGADIRLKDREVWYGPGTTRGDRSNGTYNQSSQDRRAFTIDNLLMYNRTFNKKHRINTTIGATYDGVLQDNQVYGVADFGNKTYRTEFPQLGRTVIMPFSKTRSDYTVLSGLARANYSFKNRYILTASVRADGSSKFRPDRQWGYFPSLSTAWYISDEPWMKGLKTLSNLKLRAGWGQTGNQSVPPYRSWQSYTTGRYVDINGNTITTTNPINFENPNITWETTAQTNVGIDLGFFDDRITLVTDIYYKQTDDLLQQVQIPNSSGFGNYLTNRGSLESKGIEFALSTVAYDKNDFKLEVGGNISFNRTVITDLGVPPSTFFLNGKEVTEQMIQGSNIATGYVLKAPANIFVVGEQLGLIYGYETNGIYKSAEEAAAGAPINDKPVKAGDVRFVDQNGDGKITPDDRTTIGNPNPKFNYGINLNASYKNLSLAVLFTGVYGNDLLNSGMAFYGYPDPMWNSNNVRRDVYQDNWSESNTNGNNPRVGYGYTDGYNNLINDRVIEDGSYLRLSTVTLSYNVPTAKLGMKKVKYLNVYATGRNLFLLTNYTGYDPEITSYLYDGTILGVDWQTMPNPRTFIFGFNLTF</sequence>
<keyword evidence="3 7" id="KW-1134">Transmembrane beta strand</keyword>
<dbReference type="InterPro" id="IPR039426">
    <property type="entry name" value="TonB-dep_rcpt-like"/>
</dbReference>
<keyword evidence="5 7" id="KW-0472">Membrane</keyword>
<keyword evidence="4 7" id="KW-0812">Transmembrane</keyword>
<dbReference type="PROSITE" id="PS52016">
    <property type="entry name" value="TONB_DEPENDENT_REC_3"/>
    <property type="match status" value="1"/>
</dbReference>
<dbReference type="InterPro" id="IPR023996">
    <property type="entry name" value="TonB-dep_OMP_SusC/RagA"/>
</dbReference>
<comment type="subcellular location">
    <subcellularLocation>
        <location evidence="1 7">Cell outer membrane</location>
        <topology evidence="1 7">Multi-pass membrane protein</topology>
    </subcellularLocation>
</comment>
<dbReference type="EMBL" id="JABAIL010000003">
    <property type="protein sequence ID" value="NLR91855.1"/>
    <property type="molecule type" value="Genomic_DNA"/>
</dbReference>
<gene>
    <name evidence="10" type="ORF">HGP29_11585</name>
</gene>
<comment type="similarity">
    <text evidence="7">Belongs to the TonB-dependent receptor family.</text>
</comment>
<evidence type="ECO:0000256" key="1">
    <source>
        <dbReference type="ARBA" id="ARBA00004571"/>
    </source>
</evidence>
<accession>A0A7X8SKI9</accession>
<dbReference type="InterPro" id="IPR023997">
    <property type="entry name" value="TonB-dep_OMP_SusC/RagA_CS"/>
</dbReference>
<evidence type="ECO:0000256" key="5">
    <source>
        <dbReference type="ARBA" id="ARBA00023136"/>
    </source>
</evidence>
<dbReference type="Pfam" id="PF07715">
    <property type="entry name" value="Plug"/>
    <property type="match status" value="1"/>
</dbReference>
<keyword evidence="2 7" id="KW-0813">Transport</keyword>
<keyword evidence="8" id="KW-0732">Signal</keyword>
<evidence type="ECO:0000256" key="3">
    <source>
        <dbReference type="ARBA" id="ARBA00022452"/>
    </source>
</evidence>
<evidence type="ECO:0000256" key="8">
    <source>
        <dbReference type="SAM" id="SignalP"/>
    </source>
</evidence>
<keyword evidence="6 7" id="KW-0998">Cell outer membrane</keyword>
<comment type="caution">
    <text evidence="10">The sequence shown here is derived from an EMBL/GenBank/DDBJ whole genome shotgun (WGS) entry which is preliminary data.</text>
</comment>
<evidence type="ECO:0000256" key="6">
    <source>
        <dbReference type="ARBA" id="ARBA00023237"/>
    </source>
</evidence>
<dbReference type="Pfam" id="PF13715">
    <property type="entry name" value="CarbopepD_reg_2"/>
    <property type="match status" value="1"/>
</dbReference>
<dbReference type="InterPro" id="IPR036942">
    <property type="entry name" value="Beta-barrel_TonB_sf"/>
</dbReference>
<dbReference type="InterPro" id="IPR037066">
    <property type="entry name" value="Plug_dom_sf"/>
</dbReference>
<organism evidence="10 11">
    <name type="scientific">Flammeovirga agarivorans</name>
    <dbReference type="NCBI Taxonomy" id="2726742"/>
    <lineage>
        <taxon>Bacteria</taxon>
        <taxon>Pseudomonadati</taxon>
        <taxon>Bacteroidota</taxon>
        <taxon>Cytophagia</taxon>
        <taxon>Cytophagales</taxon>
        <taxon>Flammeovirgaceae</taxon>
        <taxon>Flammeovirga</taxon>
    </lineage>
</organism>
<dbReference type="InterPro" id="IPR008969">
    <property type="entry name" value="CarboxyPept-like_regulatory"/>
</dbReference>
<evidence type="ECO:0000313" key="10">
    <source>
        <dbReference type="EMBL" id="NLR91855.1"/>
    </source>
</evidence>
<keyword evidence="10" id="KW-0675">Receptor</keyword>
<dbReference type="NCBIfam" id="TIGR04057">
    <property type="entry name" value="SusC_RagA_signa"/>
    <property type="match status" value="1"/>
</dbReference>
<dbReference type="AlphaFoldDB" id="A0A7X8SKI9"/>
<evidence type="ECO:0000256" key="7">
    <source>
        <dbReference type="PROSITE-ProRule" id="PRU01360"/>
    </source>
</evidence>
<dbReference type="Gene3D" id="2.40.170.20">
    <property type="entry name" value="TonB-dependent receptor, beta-barrel domain"/>
    <property type="match status" value="1"/>
</dbReference>
<reference evidence="10 11" key="1">
    <citation type="submission" date="2020-04" db="EMBL/GenBank/DDBJ databases">
        <title>Flammeovirga sp. SR4, a novel species isolated from seawater.</title>
        <authorList>
            <person name="Wang X."/>
        </authorList>
    </citation>
    <scope>NUCLEOTIDE SEQUENCE [LARGE SCALE GENOMIC DNA]</scope>
    <source>
        <strain evidence="10 11">SR4</strain>
    </source>
</reference>
<feature type="signal peptide" evidence="8">
    <location>
        <begin position="1"/>
        <end position="22"/>
    </location>
</feature>
<feature type="chain" id="PRO_5030547298" evidence="8">
    <location>
        <begin position="23"/>
        <end position="1059"/>
    </location>
</feature>
<protein>
    <submittedName>
        <fullName evidence="10">TonB-dependent receptor</fullName>
    </submittedName>
</protein>
<dbReference type="NCBIfam" id="TIGR04056">
    <property type="entry name" value="OMP_RagA_SusC"/>
    <property type="match status" value="1"/>
</dbReference>
<dbReference type="GO" id="GO:0009279">
    <property type="term" value="C:cell outer membrane"/>
    <property type="evidence" value="ECO:0007669"/>
    <property type="project" value="UniProtKB-SubCell"/>
</dbReference>
<dbReference type="Proteomes" id="UP000585050">
    <property type="component" value="Unassembled WGS sequence"/>
</dbReference>
<proteinExistence type="inferred from homology"/>
<evidence type="ECO:0000256" key="4">
    <source>
        <dbReference type="ARBA" id="ARBA00022692"/>
    </source>
</evidence>